<dbReference type="AlphaFoldDB" id="A0AAV5SRY6"/>
<dbReference type="EMBL" id="BTSX01000002">
    <property type="protein sequence ID" value="GMS84104.1"/>
    <property type="molecule type" value="Genomic_DNA"/>
</dbReference>
<feature type="non-terminal residue" evidence="2">
    <location>
        <position position="1"/>
    </location>
</feature>
<evidence type="ECO:0000256" key="1">
    <source>
        <dbReference type="SAM" id="Phobius"/>
    </source>
</evidence>
<organism evidence="2 3">
    <name type="scientific">Pristionchus entomophagus</name>
    <dbReference type="NCBI Taxonomy" id="358040"/>
    <lineage>
        <taxon>Eukaryota</taxon>
        <taxon>Metazoa</taxon>
        <taxon>Ecdysozoa</taxon>
        <taxon>Nematoda</taxon>
        <taxon>Chromadorea</taxon>
        <taxon>Rhabditida</taxon>
        <taxon>Rhabditina</taxon>
        <taxon>Diplogasteromorpha</taxon>
        <taxon>Diplogasteroidea</taxon>
        <taxon>Neodiplogasteridae</taxon>
        <taxon>Pristionchus</taxon>
    </lineage>
</organism>
<name>A0AAV5SRY6_9BILA</name>
<keyword evidence="1" id="KW-0472">Membrane</keyword>
<feature type="transmembrane region" description="Helical" evidence="1">
    <location>
        <begin position="132"/>
        <end position="152"/>
    </location>
</feature>
<sequence length="168" mass="19633">SINYESTICVQPLMILHSFHSFSLLSIGFSSHSLPPLSEWFPMAATDPERTPVVPPSLHPVKEDGRDKSEIRMEIPQPESELYATLMAPIRYFTDGRFEKKMQSPLYQQGWRYLFIGGNFSKMRSVRFSYRFGAFWVILAILIGITYCSWISSHEKGRPWEYPNRQRY</sequence>
<keyword evidence="1" id="KW-0812">Transmembrane</keyword>
<comment type="caution">
    <text evidence="2">The sequence shown here is derived from an EMBL/GenBank/DDBJ whole genome shotgun (WGS) entry which is preliminary data.</text>
</comment>
<keyword evidence="3" id="KW-1185">Reference proteome</keyword>
<reference evidence="2" key="1">
    <citation type="submission" date="2023-10" db="EMBL/GenBank/DDBJ databases">
        <title>Genome assembly of Pristionchus species.</title>
        <authorList>
            <person name="Yoshida K."/>
            <person name="Sommer R.J."/>
        </authorList>
    </citation>
    <scope>NUCLEOTIDE SEQUENCE</scope>
    <source>
        <strain evidence="2">RS0144</strain>
    </source>
</reference>
<evidence type="ECO:0000313" key="3">
    <source>
        <dbReference type="Proteomes" id="UP001432027"/>
    </source>
</evidence>
<accession>A0AAV5SRY6</accession>
<proteinExistence type="predicted"/>
<gene>
    <name evidence="2" type="ORF">PENTCL1PPCAC_6279</name>
</gene>
<keyword evidence="1" id="KW-1133">Transmembrane helix</keyword>
<evidence type="ECO:0000313" key="2">
    <source>
        <dbReference type="EMBL" id="GMS84104.1"/>
    </source>
</evidence>
<dbReference type="Proteomes" id="UP001432027">
    <property type="component" value="Unassembled WGS sequence"/>
</dbReference>
<protein>
    <submittedName>
        <fullName evidence="2">Uncharacterized protein</fullName>
    </submittedName>
</protein>